<dbReference type="SFLD" id="SFLDS00003">
    <property type="entry name" value="Haloacid_Dehalogenase"/>
    <property type="match status" value="1"/>
</dbReference>
<keyword evidence="6 11" id="KW-0547">Nucleotide-binding</keyword>
<dbReference type="CDD" id="cd02094">
    <property type="entry name" value="P-type_ATPase_Cu-like"/>
    <property type="match status" value="1"/>
</dbReference>
<dbReference type="SMART" id="SM00746">
    <property type="entry name" value="TRASH"/>
    <property type="match status" value="1"/>
</dbReference>
<evidence type="ECO:0000256" key="7">
    <source>
        <dbReference type="ARBA" id="ARBA00022840"/>
    </source>
</evidence>
<keyword evidence="16" id="KW-1185">Reference proteome</keyword>
<dbReference type="Pfam" id="PF00702">
    <property type="entry name" value="Hydrolase"/>
    <property type="match status" value="1"/>
</dbReference>
<dbReference type="PROSITE" id="PS00154">
    <property type="entry name" value="ATPASE_E1_E2"/>
    <property type="match status" value="1"/>
</dbReference>
<dbReference type="GO" id="GO:0016491">
    <property type="term" value="F:oxidoreductase activity"/>
    <property type="evidence" value="ECO:0007669"/>
    <property type="project" value="InterPro"/>
</dbReference>
<dbReference type="EMBL" id="LT629689">
    <property type="protein sequence ID" value="SDF32031.1"/>
    <property type="molecule type" value="Genomic_DNA"/>
</dbReference>
<sequence>MPTTPSHHDHGPAHAASPPDGDLRDPVCGMAVTPPSKFGESYQGQMYQFCSQKCQEKFRADPDHYSGNHPSTEPSISATEPVLQVATEFTCPMHPEIRQPGPGNCPKCGMTLEPVMPALDDDDKTELRDFARRFWWSLPLTVIVTLLAMAGHSLQFFHGSVQNWIEFALATPVTLWAGWPFFVRAIASVRNRSPNMWTLIGLGTAAAYLYSVAATLFPQSFPTTFMQDGRIGVYFEAAAVIISLTLLGQILELKARSQTSAAIKSLLGLSPKTARKINADGQEEDIPLTHVHLGDHLRVRPGEKVPVDGSVLEGESAVDESMLTGEPVPVMKRAGDSLIGATLNTHGSLVMEAQKVGADTMLSQIVQMVALAQRSKAPMQRMADSIAGYFVMGVIAIALLTLLGWGLFGPEPSWVFGLINAVAVLIIACPCALGLATPMSIMVSTGKAASMGVLFRDARAIENLCKIDTLIVDKTGTLTEGRPVFHSVEATPDFNPHDVLQLAASLDQGSEHPLAHAIVDHARTENVALTKPESFESGSGIGVSGLVDGKKVQLGNTALMEAAGVSTKVLQDRAELLRLEGISIIYLAVDGVLAGLLAVSDPIKPTSKEAVTKLKADNVKIIMATGDGLTTARAVAREMGIEEVHGEVKPQDKERLVADLQQSGRKVAMAGDGINDAPALARADVGIAMGTGTDVAMNSAQLTLVKGDLMGILRARALSVATVKNMRQNLGFAFLYNSMGIPLAAGLLYPLTGHLLSPMIAALAMSVSSASVVFNALRLRNTRID</sequence>
<dbReference type="PANTHER" id="PTHR43520:SF8">
    <property type="entry name" value="P-TYPE CU(+) TRANSPORTER"/>
    <property type="match status" value="1"/>
</dbReference>
<feature type="transmembrane region" description="Helical" evidence="11">
    <location>
        <begin position="164"/>
        <end position="187"/>
    </location>
</feature>
<comment type="similarity">
    <text evidence="2 11">Belongs to the cation transport ATPase (P-type) (TC 3.A.3) family. Type IB subfamily.</text>
</comment>
<evidence type="ECO:0000256" key="3">
    <source>
        <dbReference type="ARBA" id="ARBA00022475"/>
    </source>
</evidence>
<evidence type="ECO:0000256" key="6">
    <source>
        <dbReference type="ARBA" id="ARBA00022741"/>
    </source>
</evidence>
<evidence type="ECO:0000256" key="1">
    <source>
        <dbReference type="ARBA" id="ARBA00004651"/>
    </source>
</evidence>
<dbReference type="InterPro" id="IPR007029">
    <property type="entry name" value="YHS_dom"/>
</dbReference>
<dbReference type="InterPro" id="IPR027256">
    <property type="entry name" value="P-typ_ATPase_IB"/>
</dbReference>
<dbReference type="InterPro" id="IPR008250">
    <property type="entry name" value="ATPase_P-typ_transduc_dom_A_sf"/>
</dbReference>
<feature type="transmembrane region" description="Helical" evidence="11">
    <location>
        <begin position="231"/>
        <end position="251"/>
    </location>
</feature>
<keyword evidence="4 11" id="KW-0812">Transmembrane</keyword>
<dbReference type="GO" id="GO:0060003">
    <property type="term" value="P:copper ion export"/>
    <property type="evidence" value="ECO:0007669"/>
    <property type="project" value="UniProtKB-ARBA"/>
</dbReference>
<evidence type="ECO:0000313" key="17">
    <source>
        <dbReference type="Proteomes" id="UP000317951"/>
    </source>
</evidence>
<feature type="transmembrane region" description="Helical" evidence="11">
    <location>
        <begin position="414"/>
        <end position="437"/>
    </location>
</feature>
<dbReference type="InterPro" id="IPR044492">
    <property type="entry name" value="P_typ_ATPase_HD_dom"/>
</dbReference>
<evidence type="ECO:0000256" key="12">
    <source>
        <dbReference type="SAM" id="MobiDB-lite"/>
    </source>
</evidence>
<dbReference type="SUPFAM" id="SSF56784">
    <property type="entry name" value="HAD-like"/>
    <property type="match status" value="1"/>
</dbReference>
<feature type="transmembrane region" description="Helical" evidence="11">
    <location>
        <begin position="755"/>
        <end position="777"/>
    </location>
</feature>
<dbReference type="Gene3D" id="3.40.1110.10">
    <property type="entry name" value="Calcium-transporting ATPase, cytoplasmic domain N"/>
    <property type="match status" value="1"/>
</dbReference>
<dbReference type="InterPro" id="IPR036412">
    <property type="entry name" value="HAD-like_sf"/>
</dbReference>
<dbReference type="InterPro" id="IPR023214">
    <property type="entry name" value="HAD_sf"/>
</dbReference>
<gene>
    <name evidence="15" type="ORF">FIV36_19565</name>
    <name evidence="14" type="ORF">SAMN05216591_2596</name>
</gene>
<dbReference type="GO" id="GO:0005524">
    <property type="term" value="F:ATP binding"/>
    <property type="evidence" value="ECO:0007669"/>
    <property type="project" value="UniProtKB-UniRule"/>
</dbReference>
<dbReference type="PRINTS" id="PR00943">
    <property type="entry name" value="CUATPASE"/>
</dbReference>
<evidence type="ECO:0000256" key="10">
    <source>
        <dbReference type="ARBA" id="ARBA00023136"/>
    </source>
</evidence>
<protein>
    <submittedName>
        <fullName evidence="14">Cu+-exporting ATPase</fullName>
    </submittedName>
    <submittedName>
        <fullName evidence="15">Heavy metal translocating P-type ATPase</fullName>
    </submittedName>
</protein>
<feature type="region of interest" description="Disordered" evidence="12">
    <location>
        <begin position="1"/>
        <end position="27"/>
    </location>
</feature>
<dbReference type="InterPro" id="IPR023299">
    <property type="entry name" value="ATPase_P-typ_cyto_dom_N"/>
</dbReference>
<dbReference type="SUPFAM" id="SSF81653">
    <property type="entry name" value="Calcium ATPase, transduction domain A"/>
    <property type="match status" value="1"/>
</dbReference>
<dbReference type="Gene3D" id="2.70.150.10">
    <property type="entry name" value="Calcium-transporting ATPase, cytoplasmic transduction domain A"/>
    <property type="match status" value="1"/>
</dbReference>
<keyword evidence="9 11" id="KW-1133">Transmembrane helix</keyword>
<dbReference type="GO" id="GO:0005507">
    <property type="term" value="F:copper ion binding"/>
    <property type="evidence" value="ECO:0007669"/>
    <property type="project" value="TreeGrafter"/>
</dbReference>
<dbReference type="GO" id="GO:0005886">
    <property type="term" value="C:plasma membrane"/>
    <property type="evidence" value="ECO:0007669"/>
    <property type="project" value="UniProtKB-SubCell"/>
</dbReference>
<dbReference type="GO" id="GO:0016887">
    <property type="term" value="F:ATP hydrolysis activity"/>
    <property type="evidence" value="ECO:0007669"/>
    <property type="project" value="InterPro"/>
</dbReference>
<dbReference type="PANTHER" id="PTHR43520">
    <property type="entry name" value="ATP7, ISOFORM B"/>
    <property type="match status" value="1"/>
</dbReference>
<keyword evidence="5 11" id="KW-0479">Metal-binding</keyword>
<feature type="transmembrane region" description="Helical" evidence="11">
    <location>
        <begin position="134"/>
        <end position="152"/>
    </location>
</feature>
<evidence type="ECO:0000313" key="15">
    <source>
        <dbReference type="EMBL" id="TWS02503.1"/>
    </source>
</evidence>
<evidence type="ECO:0000256" key="9">
    <source>
        <dbReference type="ARBA" id="ARBA00022989"/>
    </source>
</evidence>
<dbReference type="FunFam" id="2.70.150.10:FF:000020">
    <property type="entry name" value="Copper-exporting P-type ATPase A"/>
    <property type="match status" value="1"/>
</dbReference>
<feature type="transmembrane region" description="Helical" evidence="11">
    <location>
        <begin position="730"/>
        <end position="749"/>
    </location>
</feature>
<dbReference type="InterPro" id="IPR001757">
    <property type="entry name" value="P_typ_ATPase"/>
</dbReference>
<dbReference type="GO" id="GO:0043682">
    <property type="term" value="F:P-type divalent copper transporter activity"/>
    <property type="evidence" value="ECO:0007669"/>
    <property type="project" value="TreeGrafter"/>
</dbReference>
<dbReference type="InterPro" id="IPR009078">
    <property type="entry name" value="Ferritin-like_SF"/>
</dbReference>
<evidence type="ECO:0000256" key="11">
    <source>
        <dbReference type="RuleBase" id="RU362081"/>
    </source>
</evidence>
<dbReference type="NCBIfam" id="TIGR01525">
    <property type="entry name" value="ATPase-IB_hvy"/>
    <property type="match status" value="1"/>
</dbReference>
<feature type="transmembrane region" description="Helical" evidence="11">
    <location>
        <begin position="199"/>
        <end position="219"/>
    </location>
</feature>
<keyword evidence="8" id="KW-1278">Translocase</keyword>
<dbReference type="Proteomes" id="UP000182858">
    <property type="component" value="Chromosome I"/>
</dbReference>
<evidence type="ECO:0000256" key="2">
    <source>
        <dbReference type="ARBA" id="ARBA00006024"/>
    </source>
</evidence>
<dbReference type="Gene3D" id="3.40.50.1000">
    <property type="entry name" value="HAD superfamily/HAD-like"/>
    <property type="match status" value="1"/>
</dbReference>
<dbReference type="GO" id="GO:0055070">
    <property type="term" value="P:copper ion homeostasis"/>
    <property type="evidence" value="ECO:0007669"/>
    <property type="project" value="TreeGrafter"/>
</dbReference>
<feature type="domain" description="TRASH" evidence="13">
    <location>
        <begin position="25"/>
        <end position="62"/>
    </location>
</feature>
<reference evidence="14 16" key="1">
    <citation type="submission" date="2016-10" db="EMBL/GenBank/DDBJ databases">
        <authorList>
            <person name="Varghese N."/>
            <person name="Submissions S."/>
        </authorList>
    </citation>
    <scope>NUCLEOTIDE SEQUENCE [LARGE SCALE GENOMIC DNA]</scope>
    <source>
        <strain evidence="14 16">DSM 17835</strain>
    </source>
</reference>
<dbReference type="AlphaFoldDB" id="A0A5C5Q9L3"/>
<reference evidence="15 17" key="2">
    <citation type="submission" date="2019-06" db="EMBL/GenBank/DDBJ databases">
        <title>Pseudomonas bimorpha sp. nov. isolated from bovine raw milk and skim milk concentrate.</title>
        <authorList>
            <person name="Hofmann K."/>
            <person name="Huptas C."/>
            <person name="Doll E."/>
            <person name="Scherer S."/>
            <person name="Wenning M."/>
        </authorList>
    </citation>
    <scope>NUCLEOTIDE SEQUENCE [LARGE SCALE GENOMIC DNA]</scope>
    <source>
        <strain evidence="15 17">DSM 17835</strain>
    </source>
</reference>
<evidence type="ECO:0000259" key="13">
    <source>
        <dbReference type="SMART" id="SM00746"/>
    </source>
</evidence>
<dbReference type="InterPro" id="IPR018303">
    <property type="entry name" value="ATPase_P-typ_P_site"/>
</dbReference>
<evidence type="ECO:0000313" key="14">
    <source>
        <dbReference type="EMBL" id="SDF32031.1"/>
    </source>
</evidence>
<keyword evidence="3 11" id="KW-1003">Cell membrane</keyword>
<feature type="transmembrane region" description="Helical" evidence="11">
    <location>
        <begin position="386"/>
        <end position="408"/>
    </location>
</feature>
<dbReference type="NCBIfam" id="TIGR01494">
    <property type="entry name" value="ATPase_P-type"/>
    <property type="match status" value="1"/>
</dbReference>
<dbReference type="InterPro" id="IPR045800">
    <property type="entry name" value="HMBD"/>
</dbReference>
<dbReference type="InterPro" id="IPR059000">
    <property type="entry name" value="ATPase_P-type_domA"/>
</dbReference>
<dbReference type="InterPro" id="IPR023298">
    <property type="entry name" value="ATPase_P-typ_TM_dom_sf"/>
</dbReference>
<dbReference type="InterPro" id="IPR012348">
    <property type="entry name" value="RNR-like"/>
</dbReference>
<keyword evidence="10 11" id="KW-0472">Membrane</keyword>
<dbReference type="Gene3D" id="1.10.620.20">
    <property type="entry name" value="Ribonucleotide Reductase, subunit A"/>
    <property type="match status" value="1"/>
</dbReference>
<dbReference type="Pfam" id="PF04945">
    <property type="entry name" value="YHS"/>
    <property type="match status" value="1"/>
</dbReference>
<dbReference type="SUPFAM" id="SSF47240">
    <property type="entry name" value="Ferritin-like"/>
    <property type="match status" value="1"/>
</dbReference>
<dbReference type="EMBL" id="VFET01000017">
    <property type="protein sequence ID" value="TWS02503.1"/>
    <property type="molecule type" value="Genomic_DNA"/>
</dbReference>
<organism evidence="15 17">
    <name type="scientific">Pseudomonas extremaustralis</name>
    <dbReference type="NCBI Taxonomy" id="359110"/>
    <lineage>
        <taxon>Bacteria</taxon>
        <taxon>Pseudomonadati</taxon>
        <taxon>Pseudomonadota</taxon>
        <taxon>Gammaproteobacteria</taxon>
        <taxon>Pseudomonadales</taxon>
        <taxon>Pseudomonadaceae</taxon>
        <taxon>Pseudomonas</taxon>
    </lineage>
</organism>
<dbReference type="PRINTS" id="PR00119">
    <property type="entry name" value="CATATPASE"/>
</dbReference>
<evidence type="ECO:0000256" key="4">
    <source>
        <dbReference type="ARBA" id="ARBA00022692"/>
    </source>
</evidence>
<dbReference type="Pfam" id="PF00122">
    <property type="entry name" value="E1-E2_ATPase"/>
    <property type="match status" value="1"/>
</dbReference>
<dbReference type="InterPro" id="IPR011017">
    <property type="entry name" value="TRASH_dom"/>
</dbReference>
<dbReference type="GeneID" id="78554039"/>
<dbReference type="SFLD" id="SFLDF00027">
    <property type="entry name" value="p-type_atpase"/>
    <property type="match status" value="1"/>
</dbReference>
<dbReference type="RefSeq" id="WP_080943238.1">
    <property type="nucleotide sequence ID" value="NZ_JAXBVC010000002.1"/>
</dbReference>
<feature type="compositionally biased region" description="Basic and acidic residues" evidence="12">
    <location>
        <begin position="1"/>
        <end position="12"/>
    </location>
</feature>
<evidence type="ECO:0000256" key="5">
    <source>
        <dbReference type="ARBA" id="ARBA00022723"/>
    </source>
</evidence>
<name>A0A5C5Q9L3_9PSED</name>
<proteinExistence type="inferred from homology"/>
<accession>A0A5C5Q9L3</accession>
<dbReference type="Proteomes" id="UP000317951">
    <property type="component" value="Unassembled WGS sequence"/>
</dbReference>
<evidence type="ECO:0000313" key="16">
    <source>
        <dbReference type="Proteomes" id="UP000182858"/>
    </source>
</evidence>
<keyword evidence="7 11" id="KW-0067">ATP-binding</keyword>
<dbReference type="Pfam" id="PF19335">
    <property type="entry name" value="HMBD"/>
    <property type="match status" value="1"/>
</dbReference>
<dbReference type="NCBIfam" id="TIGR01511">
    <property type="entry name" value="ATPase-IB1_Cu"/>
    <property type="match status" value="1"/>
</dbReference>
<dbReference type="OrthoDB" id="9814270at2"/>
<dbReference type="SFLD" id="SFLDG00002">
    <property type="entry name" value="C1.7:_P-type_atpase_like"/>
    <property type="match status" value="1"/>
</dbReference>
<dbReference type="SUPFAM" id="SSF81665">
    <property type="entry name" value="Calcium ATPase, transmembrane domain M"/>
    <property type="match status" value="1"/>
</dbReference>
<comment type="subcellular location">
    <subcellularLocation>
        <location evidence="1">Cell membrane</location>
        <topology evidence="1">Multi-pass membrane protein</topology>
    </subcellularLocation>
</comment>
<evidence type="ECO:0000256" key="8">
    <source>
        <dbReference type="ARBA" id="ARBA00022967"/>
    </source>
</evidence>